<dbReference type="GO" id="GO:0031998">
    <property type="term" value="P:regulation of fatty acid beta-oxidation"/>
    <property type="evidence" value="ECO:0007669"/>
    <property type="project" value="TreeGrafter"/>
</dbReference>
<dbReference type="InterPro" id="IPR039245">
    <property type="entry name" value="TYSND1/DEG15"/>
</dbReference>
<dbReference type="InterPro" id="IPR009003">
    <property type="entry name" value="Peptidase_S1_PA"/>
</dbReference>
<evidence type="ECO:0008006" key="3">
    <source>
        <dbReference type="Google" id="ProtNLM"/>
    </source>
</evidence>
<accession>A0AAV8X9B5</accession>
<organism evidence="1 2">
    <name type="scientific">Rhamnusium bicolor</name>
    <dbReference type="NCBI Taxonomy" id="1586634"/>
    <lineage>
        <taxon>Eukaryota</taxon>
        <taxon>Metazoa</taxon>
        <taxon>Ecdysozoa</taxon>
        <taxon>Arthropoda</taxon>
        <taxon>Hexapoda</taxon>
        <taxon>Insecta</taxon>
        <taxon>Pterygota</taxon>
        <taxon>Neoptera</taxon>
        <taxon>Endopterygota</taxon>
        <taxon>Coleoptera</taxon>
        <taxon>Polyphaga</taxon>
        <taxon>Cucujiformia</taxon>
        <taxon>Chrysomeloidea</taxon>
        <taxon>Cerambycidae</taxon>
        <taxon>Lepturinae</taxon>
        <taxon>Rhagiini</taxon>
        <taxon>Rhamnusium</taxon>
    </lineage>
</organism>
<dbReference type="PANTHER" id="PTHR21004:SF0">
    <property type="entry name" value="PEROXISOMAL LEADER PEPTIDE-PROCESSING PROTEASE"/>
    <property type="match status" value="1"/>
</dbReference>
<gene>
    <name evidence="1" type="ORF">NQ314_012809</name>
</gene>
<feature type="non-terminal residue" evidence="1">
    <location>
        <position position="1"/>
    </location>
</feature>
<dbReference type="EMBL" id="JANEYF010003577">
    <property type="protein sequence ID" value="KAJ8935393.1"/>
    <property type="molecule type" value="Genomic_DNA"/>
</dbReference>
<dbReference type="Proteomes" id="UP001162156">
    <property type="component" value="Unassembled WGS sequence"/>
</dbReference>
<evidence type="ECO:0000313" key="2">
    <source>
        <dbReference type="Proteomes" id="UP001162156"/>
    </source>
</evidence>
<dbReference type="GO" id="GO:0016485">
    <property type="term" value="P:protein processing"/>
    <property type="evidence" value="ECO:0007669"/>
    <property type="project" value="InterPro"/>
</dbReference>
<dbReference type="AlphaFoldDB" id="A0AAV8X9B5"/>
<dbReference type="Gene3D" id="2.40.10.10">
    <property type="entry name" value="Trypsin-like serine proteases"/>
    <property type="match status" value="1"/>
</dbReference>
<evidence type="ECO:0000313" key="1">
    <source>
        <dbReference type="EMBL" id="KAJ8935393.1"/>
    </source>
</evidence>
<proteinExistence type="predicted"/>
<name>A0AAV8X9B5_9CUCU</name>
<sequence length="153" mass="16712">TTEFSLIQVYCGNNWGTAILLNEEKGIFVTNSHVIINRNNDALFLGDSVYSAGFSLFSKECQPSPTISKGCISQNNPYMLRTTCCVHPGASGGAILDDDGALLGIIVCNTKLHEHNTVYPRVNMAIPFSVVEKVIFKYIQNGGKYVNFNANSN</sequence>
<protein>
    <recommendedName>
        <fullName evidence="3">Peroxisomal leader peptide-processing protease</fullName>
    </recommendedName>
</protein>
<dbReference type="GO" id="GO:0005777">
    <property type="term" value="C:peroxisome"/>
    <property type="evidence" value="ECO:0007669"/>
    <property type="project" value="InterPro"/>
</dbReference>
<dbReference type="PANTHER" id="PTHR21004">
    <property type="entry name" value="SERINE PROTEASE-RELATED"/>
    <property type="match status" value="1"/>
</dbReference>
<dbReference type="SUPFAM" id="SSF50494">
    <property type="entry name" value="Trypsin-like serine proteases"/>
    <property type="match status" value="1"/>
</dbReference>
<keyword evidence="2" id="KW-1185">Reference proteome</keyword>
<dbReference type="InterPro" id="IPR043504">
    <property type="entry name" value="Peptidase_S1_PA_chymotrypsin"/>
</dbReference>
<reference evidence="1" key="1">
    <citation type="journal article" date="2023" name="Insect Mol. Biol.">
        <title>Genome sequencing provides insights into the evolution of gene families encoding plant cell wall-degrading enzymes in longhorned beetles.</title>
        <authorList>
            <person name="Shin N.R."/>
            <person name="Okamura Y."/>
            <person name="Kirsch R."/>
            <person name="Pauchet Y."/>
        </authorList>
    </citation>
    <scope>NUCLEOTIDE SEQUENCE</scope>
    <source>
        <strain evidence="1">RBIC_L_NR</strain>
    </source>
</reference>
<dbReference type="GO" id="GO:0004252">
    <property type="term" value="F:serine-type endopeptidase activity"/>
    <property type="evidence" value="ECO:0007669"/>
    <property type="project" value="InterPro"/>
</dbReference>
<dbReference type="Pfam" id="PF13365">
    <property type="entry name" value="Trypsin_2"/>
    <property type="match status" value="1"/>
</dbReference>
<comment type="caution">
    <text evidence="1">The sequence shown here is derived from an EMBL/GenBank/DDBJ whole genome shotgun (WGS) entry which is preliminary data.</text>
</comment>